<evidence type="ECO:0000256" key="1">
    <source>
        <dbReference type="SAM" id="MobiDB-lite"/>
    </source>
</evidence>
<protein>
    <recommendedName>
        <fullName evidence="2">CxC2-like cysteine cluster KDZ transposase-associated domain-containing protein</fullName>
    </recommendedName>
</protein>
<name>A0AA39P2W5_9AGAR</name>
<dbReference type="Proteomes" id="UP001175228">
    <property type="component" value="Unassembled WGS sequence"/>
</dbReference>
<organism evidence="3 4">
    <name type="scientific">Armillaria luteobubalina</name>
    <dbReference type="NCBI Taxonomy" id="153913"/>
    <lineage>
        <taxon>Eukaryota</taxon>
        <taxon>Fungi</taxon>
        <taxon>Dikarya</taxon>
        <taxon>Basidiomycota</taxon>
        <taxon>Agaricomycotina</taxon>
        <taxon>Agaricomycetes</taxon>
        <taxon>Agaricomycetidae</taxon>
        <taxon>Agaricales</taxon>
        <taxon>Marasmiineae</taxon>
        <taxon>Physalacriaceae</taxon>
        <taxon>Armillaria</taxon>
    </lineage>
</organism>
<evidence type="ECO:0000313" key="4">
    <source>
        <dbReference type="Proteomes" id="UP001175228"/>
    </source>
</evidence>
<dbReference type="Pfam" id="PF18758">
    <property type="entry name" value="KDZ"/>
    <property type="match status" value="1"/>
</dbReference>
<evidence type="ECO:0000313" key="3">
    <source>
        <dbReference type="EMBL" id="KAK0476553.1"/>
    </source>
</evidence>
<sequence>MPPKCKVYCLHKADDNDHELSTVNARTVAVTKGHRCHLKIVGESTVIHQNPLYSQGDWVYQFDANDSYDAAQPKRVCVLKPPPPPRYNKSDWPLLYWTQGYRQEALEEFMQLEGRGDWAHLSESTWKQLIRAELFPATVDQPKTCTSFRVLEQYQALLGSGKMLAYKFHQGLSHMTDATGICKPKSKYTSLGCMVRQFAHIKMMKRGSRGNVWNGIKATLPGELATLCPACPHPGINLPADWESTPLEYKFLYILILALDANFHLKNLYRSSWDRDPGLHTGLAYFVEPTKYLKHVSAYVTQKDISNCSGFQTLSHAESKNAVGLRATGVGMCICACHEIVRPLGIGDLQKGEWAHGVQALFYSYDIACQWKINFFDRMRAFSKDWQIPDDIEVHFGIPKCHCKGYKRVCQCCYSMNIQRVGQMDGEGIERTWAEVNMVANSTKEMGPGNRFDRLDEQFVRHNWKKVIGLGRLLAKKHVKARSKAARHMSGFIGLTEVLPNKDFKAQWTMEIEAWERNKDLPSPYMINVKHLTENQVVFSLKEEERRSAMKDGLADADSNATLCVELGLIMEDAQYDICDQDDDVPLAASKDIQKKWKALHKDLTRLRSLQAEYMPCVKAKLWEMINDLRDVEERKLWLPSELDTALQCHLAGAKYNATRDALLSLKGPGQWEEELRVLCHSDMVSLHGSLLEINEDDEEEDAEGNKRKKRPRLGSPREAGEGHWEISWIWMQEGALGDGSNKDLNHVIKLEWLRSRAHAHRWQEECLLLMEEKRRILKTFAYEAECWDQRQSGWQGLGLDYAEGVQAYARRQADMYCRLTSKFRIHWDLPPEQVLEDNKSESEAEGEGEVRRLEGKVE</sequence>
<feature type="region of interest" description="Disordered" evidence="1">
    <location>
        <begin position="835"/>
        <end position="859"/>
    </location>
</feature>
<reference evidence="3" key="1">
    <citation type="submission" date="2023-06" db="EMBL/GenBank/DDBJ databases">
        <authorList>
            <consortium name="Lawrence Berkeley National Laboratory"/>
            <person name="Ahrendt S."/>
            <person name="Sahu N."/>
            <person name="Indic B."/>
            <person name="Wong-Bajracharya J."/>
            <person name="Merenyi Z."/>
            <person name="Ke H.-M."/>
            <person name="Monk M."/>
            <person name="Kocsube S."/>
            <person name="Drula E."/>
            <person name="Lipzen A."/>
            <person name="Balint B."/>
            <person name="Henrissat B."/>
            <person name="Andreopoulos B."/>
            <person name="Martin F.M."/>
            <person name="Harder C.B."/>
            <person name="Rigling D."/>
            <person name="Ford K.L."/>
            <person name="Foster G.D."/>
            <person name="Pangilinan J."/>
            <person name="Papanicolaou A."/>
            <person name="Barry K."/>
            <person name="LaButti K."/>
            <person name="Viragh M."/>
            <person name="Koriabine M."/>
            <person name="Yan M."/>
            <person name="Riley R."/>
            <person name="Champramary S."/>
            <person name="Plett K.L."/>
            <person name="Tsai I.J."/>
            <person name="Slot J."/>
            <person name="Sipos G."/>
            <person name="Plett J."/>
            <person name="Nagy L.G."/>
            <person name="Grigoriev I.V."/>
        </authorList>
    </citation>
    <scope>NUCLEOTIDE SEQUENCE</scope>
    <source>
        <strain evidence="3">HWK02</strain>
    </source>
</reference>
<dbReference type="InterPro" id="IPR041457">
    <property type="entry name" value="CxC2_KDZ-assoc"/>
</dbReference>
<dbReference type="PANTHER" id="PTHR33096:SF1">
    <property type="entry name" value="CXC1-LIKE CYSTEINE CLUSTER ASSOCIATED WITH KDZ TRANSPOSASES DOMAIN-CONTAINING PROTEIN"/>
    <property type="match status" value="1"/>
</dbReference>
<feature type="region of interest" description="Disordered" evidence="1">
    <location>
        <begin position="696"/>
        <end position="720"/>
    </location>
</feature>
<dbReference type="AlphaFoldDB" id="A0AA39P2W5"/>
<dbReference type="Pfam" id="PF18803">
    <property type="entry name" value="CxC2"/>
    <property type="match status" value="1"/>
</dbReference>
<proteinExistence type="predicted"/>
<comment type="caution">
    <text evidence="3">The sequence shown here is derived from an EMBL/GenBank/DDBJ whole genome shotgun (WGS) entry which is preliminary data.</text>
</comment>
<keyword evidence="4" id="KW-1185">Reference proteome</keyword>
<accession>A0AA39P2W5</accession>
<gene>
    <name evidence="3" type="ORF">EDD18DRAFT_1115322</name>
</gene>
<feature type="domain" description="CxC2-like cysteine cluster KDZ transposase-associated" evidence="2">
    <location>
        <begin position="123"/>
        <end position="180"/>
    </location>
</feature>
<dbReference type="PANTHER" id="PTHR33096">
    <property type="entry name" value="CXC2 DOMAIN-CONTAINING PROTEIN"/>
    <property type="match status" value="1"/>
</dbReference>
<evidence type="ECO:0000259" key="2">
    <source>
        <dbReference type="Pfam" id="PF18803"/>
    </source>
</evidence>
<feature type="compositionally biased region" description="Basic and acidic residues" evidence="1">
    <location>
        <begin position="837"/>
        <end position="859"/>
    </location>
</feature>
<dbReference type="InterPro" id="IPR040521">
    <property type="entry name" value="KDZ"/>
</dbReference>
<dbReference type="EMBL" id="JAUEPU010000127">
    <property type="protein sequence ID" value="KAK0476553.1"/>
    <property type="molecule type" value="Genomic_DNA"/>
</dbReference>